<accession>A0A9P5X229</accession>
<organism evidence="1 2">
    <name type="scientific">Macrolepiota fuliginosa MF-IS2</name>
    <dbReference type="NCBI Taxonomy" id="1400762"/>
    <lineage>
        <taxon>Eukaryota</taxon>
        <taxon>Fungi</taxon>
        <taxon>Dikarya</taxon>
        <taxon>Basidiomycota</taxon>
        <taxon>Agaricomycotina</taxon>
        <taxon>Agaricomycetes</taxon>
        <taxon>Agaricomycetidae</taxon>
        <taxon>Agaricales</taxon>
        <taxon>Agaricineae</taxon>
        <taxon>Agaricaceae</taxon>
        <taxon>Macrolepiota</taxon>
    </lineage>
</organism>
<gene>
    <name evidence="1" type="ORF">P691DRAFT_788880</name>
</gene>
<keyword evidence="2" id="KW-1185">Reference proteome</keyword>
<evidence type="ECO:0000313" key="1">
    <source>
        <dbReference type="EMBL" id="KAF9442862.1"/>
    </source>
</evidence>
<dbReference type="EMBL" id="MU151556">
    <property type="protein sequence ID" value="KAF9442862.1"/>
    <property type="molecule type" value="Genomic_DNA"/>
</dbReference>
<evidence type="ECO:0000313" key="2">
    <source>
        <dbReference type="Proteomes" id="UP000807342"/>
    </source>
</evidence>
<dbReference type="AlphaFoldDB" id="A0A9P5X229"/>
<proteinExistence type="predicted"/>
<name>A0A9P5X229_9AGAR</name>
<dbReference type="Proteomes" id="UP000807342">
    <property type="component" value="Unassembled WGS sequence"/>
</dbReference>
<comment type="caution">
    <text evidence="1">The sequence shown here is derived from an EMBL/GenBank/DDBJ whole genome shotgun (WGS) entry which is preliminary data.</text>
</comment>
<protein>
    <submittedName>
        <fullName evidence="1">Uncharacterized protein</fullName>
    </submittedName>
</protein>
<reference evidence="1" key="1">
    <citation type="submission" date="2020-11" db="EMBL/GenBank/DDBJ databases">
        <authorList>
            <consortium name="DOE Joint Genome Institute"/>
            <person name="Ahrendt S."/>
            <person name="Riley R."/>
            <person name="Andreopoulos W."/>
            <person name="Labutti K."/>
            <person name="Pangilinan J."/>
            <person name="Ruiz-Duenas F.J."/>
            <person name="Barrasa J.M."/>
            <person name="Sanchez-Garcia M."/>
            <person name="Camarero S."/>
            <person name="Miyauchi S."/>
            <person name="Serrano A."/>
            <person name="Linde D."/>
            <person name="Babiker R."/>
            <person name="Drula E."/>
            <person name="Ayuso-Fernandez I."/>
            <person name="Pacheco R."/>
            <person name="Padilla G."/>
            <person name="Ferreira P."/>
            <person name="Barriuso J."/>
            <person name="Kellner H."/>
            <person name="Castanera R."/>
            <person name="Alfaro M."/>
            <person name="Ramirez L."/>
            <person name="Pisabarro A.G."/>
            <person name="Kuo A."/>
            <person name="Tritt A."/>
            <person name="Lipzen A."/>
            <person name="He G."/>
            <person name="Yan M."/>
            <person name="Ng V."/>
            <person name="Cullen D."/>
            <person name="Martin F."/>
            <person name="Rosso M.-N."/>
            <person name="Henrissat B."/>
            <person name="Hibbett D."/>
            <person name="Martinez A.T."/>
            <person name="Grigoriev I.V."/>
        </authorList>
    </citation>
    <scope>NUCLEOTIDE SEQUENCE</scope>
    <source>
        <strain evidence="1">MF-IS2</strain>
    </source>
</reference>
<sequence length="154" mass="16983">MSMNCGDTVKQQVTFTEGRGVFLTPNPVVVLGEAGVWPGDGHLAGSRTMGKKDKGKRAAPHLETILLRVKPCRTESGEVLGIYLSYVSKSRKLAYFEDDKQDSTSRERVARFKDRVEIQEMPNLGYQWIGILVWVNGLEYGEPPNAGGVVDGIN</sequence>